<dbReference type="Proteomes" id="UP000595814">
    <property type="component" value="Chromosome"/>
</dbReference>
<name>A0AC61MPV7_9FIRM</name>
<proteinExistence type="predicted"/>
<evidence type="ECO:0000313" key="2">
    <source>
        <dbReference type="Proteomes" id="UP000595814"/>
    </source>
</evidence>
<keyword evidence="1" id="KW-0378">Hydrolase</keyword>
<reference evidence="1 2" key="1">
    <citation type="journal article" date="2022" name="Int. J. Syst. Evol. Microbiol.">
        <title>Miniphocaeibacter halophilus sp. nov., an ammonium-tolerant acetate-producing bacterium isolated from a biogas system.</title>
        <authorList>
            <person name="Schnurer A."/>
            <person name="Singh A."/>
            <person name="Bi S."/>
            <person name="Qiao W."/>
            <person name="Westerholm M."/>
        </authorList>
    </citation>
    <scope>NUCLEOTIDE SEQUENCE [LARGE SCALE GENOMIC DNA]</scope>
    <source>
        <strain evidence="1 2">AMB_01</strain>
    </source>
</reference>
<accession>A0AC61MPV7</accession>
<dbReference type="EC" id="3.4.21.88" evidence="1"/>
<keyword evidence="2" id="KW-1185">Reference proteome</keyword>
<protein>
    <submittedName>
        <fullName evidence="1">Transcriptional repressor LexA</fullName>
        <ecNumber evidence="1">3.4.21.88</ecNumber>
    </submittedName>
</protein>
<gene>
    <name evidence="1" type="primary">lexA</name>
    <name evidence="1" type="ORF">JFY71_09995</name>
</gene>
<sequence length="205" mass="23249">MYDDLSKKQADILNYIKSYIKYKGYPPAIREICTKLNISSTSTVHSHIVKLEDKGYIRRDPLKNRAIEIIDTDYDEMNSKKETFDVPIVGKVTAGEPILALENIEDTFPLPIELSTKGNLFILNVQGESMIEAGILDGDKIIVRQQKTANNGDIVVAMIDESATVKRYYKRNDHVELKPENSTMFPIIVKEVEILGKVIGLYRDI</sequence>
<organism evidence="1 2">
    <name type="scientific">Miniphocaeibacter halophilus</name>
    <dbReference type="NCBI Taxonomy" id="2931922"/>
    <lineage>
        <taxon>Bacteria</taxon>
        <taxon>Bacillati</taxon>
        <taxon>Bacillota</taxon>
        <taxon>Tissierellia</taxon>
        <taxon>Tissierellales</taxon>
        <taxon>Peptoniphilaceae</taxon>
        <taxon>Miniphocaeibacter</taxon>
    </lineage>
</organism>
<evidence type="ECO:0000313" key="1">
    <source>
        <dbReference type="EMBL" id="QQK07611.1"/>
    </source>
</evidence>
<dbReference type="EMBL" id="CP066744">
    <property type="protein sequence ID" value="QQK07611.1"/>
    <property type="molecule type" value="Genomic_DNA"/>
</dbReference>